<proteinExistence type="predicted"/>
<reference evidence="1 2" key="1">
    <citation type="submission" date="2019-07" db="EMBL/GenBank/DDBJ databases">
        <title>WGS assembly of Gossypium tomentosum.</title>
        <authorList>
            <person name="Chen Z.J."/>
            <person name="Sreedasyam A."/>
            <person name="Ando A."/>
            <person name="Song Q."/>
            <person name="De L."/>
            <person name="Hulse-Kemp A."/>
            <person name="Ding M."/>
            <person name="Ye W."/>
            <person name="Kirkbride R."/>
            <person name="Jenkins J."/>
            <person name="Plott C."/>
            <person name="Lovell J."/>
            <person name="Lin Y.-M."/>
            <person name="Vaughn R."/>
            <person name="Liu B."/>
            <person name="Li W."/>
            <person name="Simpson S."/>
            <person name="Scheffler B."/>
            <person name="Saski C."/>
            <person name="Grover C."/>
            <person name="Hu G."/>
            <person name="Conover J."/>
            <person name="Carlson J."/>
            <person name="Shu S."/>
            <person name="Boston L."/>
            <person name="Williams M."/>
            <person name="Peterson D."/>
            <person name="Mcgee K."/>
            <person name="Jones D."/>
            <person name="Wendel J."/>
            <person name="Stelly D."/>
            <person name="Grimwood J."/>
            <person name="Schmutz J."/>
        </authorList>
    </citation>
    <scope>NUCLEOTIDE SEQUENCE [LARGE SCALE GENOMIC DNA]</scope>
    <source>
        <strain evidence="1">7179.01</strain>
    </source>
</reference>
<dbReference type="EMBL" id="CM017616">
    <property type="protein sequence ID" value="TYI18920.1"/>
    <property type="molecule type" value="Genomic_DNA"/>
</dbReference>
<dbReference type="AlphaFoldDB" id="A0A5D2PVF4"/>
<keyword evidence="2" id="KW-1185">Reference proteome</keyword>
<dbReference type="Proteomes" id="UP000322667">
    <property type="component" value="Chromosome A07"/>
</dbReference>
<gene>
    <name evidence="1" type="ORF">ES332_A07G127800v1</name>
</gene>
<organism evidence="1 2">
    <name type="scientific">Gossypium tomentosum</name>
    <name type="common">Hawaiian cotton</name>
    <name type="synonym">Gossypium sandvicense</name>
    <dbReference type="NCBI Taxonomy" id="34277"/>
    <lineage>
        <taxon>Eukaryota</taxon>
        <taxon>Viridiplantae</taxon>
        <taxon>Streptophyta</taxon>
        <taxon>Embryophyta</taxon>
        <taxon>Tracheophyta</taxon>
        <taxon>Spermatophyta</taxon>
        <taxon>Magnoliopsida</taxon>
        <taxon>eudicotyledons</taxon>
        <taxon>Gunneridae</taxon>
        <taxon>Pentapetalae</taxon>
        <taxon>rosids</taxon>
        <taxon>malvids</taxon>
        <taxon>Malvales</taxon>
        <taxon>Malvaceae</taxon>
        <taxon>Malvoideae</taxon>
        <taxon>Gossypium</taxon>
    </lineage>
</organism>
<accession>A0A5D2PVF4</accession>
<name>A0A5D2PVF4_GOSTO</name>
<evidence type="ECO:0000313" key="2">
    <source>
        <dbReference type="Proteomes" id="UP000322667"/>
    </source>
</evidence>
<sequence>MPLMGRQEIDGQRETTLKVNFTLSAGLGLPLEYWLHRNGKKLPVVPHFYLSPLCVRLS</sequence>
<evidence type="ECO:0000313" key="1">
    <source>
        <dbReference type="EMBL" id="TYI18920.1"/>
    </source>
</evidence>
<protein>
    <submittedName>
        <fullName evidence="1">Uncharacterized protein</fullName>
    </submittedName>
</protein>